<evidence type="ECO:0000313" key="1">
    <source>
        <dbReference type="EMBL" id="QHL85950.1"/>
    </source>
</evidence>
<proteinExistence type="predicted"/>
<name>A0A6P1NSF6_9BACT</name>
<organism evidence="1 2">
    <name type="scientific">Nibribacter ruber</name>
    <dbReference type="NCBI Taxonomy" id="2698458"/>
    <lineage>
        <taxon>Bacteria</taxon>
        <taxon>Pseudomonadati</taxon>
        <taxon>Bacteroidota</taxon>
        <taxon>Cytophagia</taxon>
        <taxon>Cytophagales</taxon>
        <taxon>Hymenobacteraceae</taxon>
        <taxon>Nibribacter</taxon>
    </lineage>
</organism>
<accession>A0A6P1NSF6</accession>
<dbReference type="EMBL" id="CP047897">
    <property type="protein sequence ID" value="QHL85950.1"/>
    <property type="molecule type" value="Genomic_DNA"/>
</dbReference>
<evidence type="ECO:0000313" key="2">
    <source>
        <dbReference type="Proteomes" id="UP000464214"/>
    </source>
</evidence>
<reference evidence="1 2" key="1">
    <citation type="submission" date="2020-01" db="EMBL/GenBank/DDBJ databases">
        <authorList>
            <person name="Kim M."/>
        </authorList>
    </citation>
    <scope>NUCLEOTIDE SEQUENCE [LARGE SCALE GENOMIC DNA]</scope>
    <source>
        <strain evidence="1 2">BT10</strain>
    </source>
</reference>
<dbReference type="KEGG" id="nib:GU926_00220"/>
<keyword evidence="2" id="KW-1185">Reference proteome</keyword>
<dbReference type="RefSeq" id="WP_160687879.1">
    <property type="nucleotide sequence ID" value="NZ_CP047897.1"/>
</dbReference>
<protein>
    <submittedName>
        <fullName evidence="1">Uncharacterized protein</fullName>
    </submittedName>
</protein>
<gene>
    <name evidence="1" type="ORF">GU926_00220</name>
</gene>
<sequence length="306" mass="35112">MMLNRVSYLTDDFTSSKVFFEAGGKGDFVLVMTSERFRLVKEVILGIHAVKNINSEASFAICFDFSNASTLTGEEAILHIENFIQLSFLPACQTALNAVIFYFIPPVVHSAVEAWVHFRNALNGSFIKQGFTEVIFKPIHLLQQQQQGVLLTDFNSIHLPLSEEDLHETYYQALLQKGIIGGSLLVLHKPLETFKVIEAIACKTEIEFGKAEEVTYTLMMQNLTLQKKVKKLEELYVASTKELNNQKEYLTIYHSKSESLGINEFYFHEYEVLPLWYKRLGHIIKVMTGRRTFQSLYDKNAKKYLN</sequence>
<dbReference type="Proteomes" id="UP000464214">
    <property type="component" value="Chromosome"/>
</dbReference>
<dbReference type="AlphaFoldDB" id="A0A6P1NSF6"/>